<dbReference type="AlphaFoldDB" id="V9KIZ4"/>
<dbReference type="GO" id="GO:0008021">
    <property type="term" value="C:synaptic vesicle"/>
    <property type="evidence" value="ECO:0007669"/>
    <property type="project" value="TreeGrafter"/>
</dbReference>
<evidence type="ECO:0000259" key="4">
    <source>
        <dbReference type="PROSITE" id="PS50002"/>
    </source>
</evidence>
<dbReference type="GO" id="GO:0005543">
    <property type="term" value="F:phospholipid binding"/>
    <property type="evidence" value="ECO:0007669"/>
    <property type="project" value="TreeGrafter"/>
</dbReference>
<reference evidence="5" key="1">
    <citation type="journal article" date="2014" name="Nature">
        <title>Elephant shark genome provides unique insights into gnathostome evolution.</title>
        <authorList>
            <consortium name="International Elephant Shark Genome Sequencing Consortium"/>
            <person name="Venkatesh B."/>
            <person name="Lee A.P."/>
            <person name="Ravi V."/>
            <person name="Maurya A.K."/>
            <person name="Lian M.M."/>
            <person name="Swann J.B."/>
            <person name="Ohta Y."/>
            <person name="Flajnik M.F."/>
            <person name="Sutoh Y."/>
            <person name="Kasahara M."/>
            <person name="Hoon S."/>
            <person name="Gangu V."/>
            <person name="Roy S.W."/>
            <person name="Irimia M."/>
            <person name="Korzh V."/>
            <person name="Kondrychyn I."/>
            <person name="Lim Z.W."/>
            <person name="Tay B.H."/>
            <person name="Tohari S."/>
            <person name="Kong K.W."/>
            <person name="Ho S."/>
            <person name="Lorente-Galdos B."/>
            <person name="Quilez J."/>
            <person name="Marques-Bonet T."/>
            <person name="Raney B.J."/>
            <person name="Ingham P.W."/>
            <person name="Tay A."/>
            <person name="Hillier L.W."/>
            <person name="Minx P."/>
            <person name="Boehm T."/>
            <person name="Wilson R.K."/>
            <person name="Brenner S."/>
            <person name="Warren W.C."/>
        </authorList>
    </citation>
    <scope>NUCLEOTIDE SEQUENCE</scope>
    <source>
        <tissue evidence="5">Kidney</tissue>
    </source>
</reference>
<dbReference type="SUPFAM" id="SSF50044">
    <property type="entry name" value="SH3-domain"/>
    <property type="match status" value="1"/>
</dbReference>
<evidence type="ECO:0000313" key="5">
    <source>
        <dbReference type="EMBL" id="AFO98031.1"/>
    </source>
</evidence>
<feature type="compositionally biased region" description="Low complexity" evidence="3">
    <location>
        <begin position="109"/>
        <end position="122"/>
    </location>
</feature>
<feature type="compositionally biased region" description="Basic and acidic residues" evidence="3">
    <location>
        <begin position="219"/>
        <end position="232"/>
    </location>
</feature>
<dbReference type="Gene3D" id="2.30.30.40">
    <property type="entry name" value="SH3 Domains"/>
    <property type="match status" value="1"/>
</dbReference>
<sequence length="399" mass="43179">QPAVQPIESLLDLDFDPFKPDHVTPIGRSQSPISQTLPWDLWEANTELVQPMTNAAFNGFTQLDAATTEVTPEVSNQSVFDTVINPEPTPAEEPKAPEPHPEKLQDVLPAEPSVPAEEVVVVESKEPEVQESAVSAVTESTEESKDAEVQELAGSTVTESAGNLVPEPEAEKDKIHAEDSEASQEKVVLPSVVIEPASNSETEAEGTLSIVENETPESQEDHTQDKDMKSDVDPSAQEMKPVEEVKPEQEVKPTQEVKPAGEEVKPAGEEVKPAGEEVKPAGEEVKPAGEEVKQDGQKVSVGAPSAPQQQSEPKTEVGGVQGMPANFQFKVKALHNFDAASEDELNMEPGDIVLVILSDKVEEQDAGWLLGIKESDWLQYGDAKGHKGLFPENFTQRLE</sequence>
<organism evidence="5">
    <name type="scientific">Callorhinchus milii</name>
    <name type="common">Ghost shark</name>
    <dbReference type="NCBI Taxonomy" id="7868"/>
    <lineage>
        <taxon>Eukaryota</taxon>
        <taxon>Metazoa</taxon>
        <taxon>Chordata</taxon>
        <taxon>Craniata</taxon>
        <taxon>Vertebrata</taxon>
        <taxon>Chondrichthyes</taxon>
        <taxon>Holocephali</taxon>
        <taxon>Chimaeriformes</taxon>
        <taxon>Callorhinchidae</taxon>
        <taxon>Callorhinchus</taxon>
    </lineage>
</organism>
<feature type="region of interest" description="Disordered" evidence="3">
    <location>
        <begin position="71"/>
        <end position="321"/>
    </location>
</feature>
<dbReference type="Pfam" id="PF14604">
    <property type="entry name" value="SH3_9"/>
    <property type="match status" value="1"/>
</dbReference>
<protein>
    <submittedName>
        <fullName evidence="5">Amphiphysin</fullName>
    </submittedName>
</protein>
<feature type="compositionally biased region" description="Basic and acidic residues" evidence="3">
    <location>
        <begin position="169"/>
        <end position="179"/>
    </location>
</feature>
<keyword evidence="1 2" id="KW-0728">SH3 domain</keyword>
<accession>V9KIZ4</accession>
<dbReference type="PROSITE" id="PS50002">
    <property type="entry name" value="SH3"/>
    <property type="match status" value="1"/>
</dbReference>
<feature type="non-terminal residue" evidence="5">
    <location>
        <position position="1"/>
    </location>
</feature>
<proteinExistence type="evidence at transcript level"/>
<feature type="compositionally biased region" description="Polar residues" evidence="3">
    <location>
        <begin position="71"/>
        <end position="80"/>
    </location>
</feature>
<feature type="compositionally biased region" description="Basic and acidic residues" evidence="3">
    <location>
        <begin position="92"/>
        <end position="105"/>
    </location>
</feature>
<name>V9KIZ4_CALMI</name>
<evidence type="ECO:0000256" key="3">
    <source>
        <dbReference type="SAM" id="MobiDB-lite"/>
    </source>
</evidence>
<feature type="domain" description="SH3" evidence="4">
    <location>
        <begin position="326"/>
        <end position="399"/>
    </location>
</feature>
<dbReference type="SMART" id="SM00326">
    <property type="entry name" value="SH3"/>
    <property type="match status" value="1"/>
</dbReference>
<dbReference type="PANTHER" id="PTHR46514">
    <property type="entry name" value="AMPHIPHYSIN"/>
    <property type="match status" value="1"/>
</dbReference>
<dbReference type="InterPro" id="IPR036028">
    <property type="entry name" value="SH3-like_dom_sf"/>
</dbReference>
<evidence type="ECO:0000256" key="2">
    <source>
        <dbReference type="PROSITE-ProRule" id="PRU00192"/>
    </source>
</evidence>
<dbReference type="InterPro" id="IPR001452">
    <property type="entry name" value="SH3_domain"/>
</dbReference>
<dbReference type="PANTHER" id="PTHR46514:SF2">
    <property type="entry name" value="AMPHIPHYSIN"/>
    <property type="match status" value="1"/>
</dbReference>
<feature type="compositionally biased region" description="Basic and acidic residues" evidence="3">
    <location>
        <begin position="240"/>
        <end position="296"/>
    </location>
</feature>
<dbReference type="GO" id="GO:0005886">
    <property type="term" value="C:plasma membrane"/>
    <property type="evidence" value="ECO:0007669"/>
    <property type="project" value="TreeGrafter"/>
</dbReference>
<dbReference type="GO" id="GO:0048488">
    <property type="term" value="P:synaptic vesicle endocytosis"/>
    <property type="evidence" value="ECO:0007669"/>
    <property type="project" value="TreeGrafter"/>
</dbReference>
<dbReference type="EMBL" id="JW865514">
    <property type="protein sequence ID" value="AFO98031.1"/>
    <property type="molecule type" value="mRNA"/>
</dbReference>
<evidence type="ECO:0000256" key="1">
    <source>
        <dbReference type="ARBA" id="ARBA00022443"/>
    </source>
</evidence>
<dbReference type="InterPro" id="IPR003005">
    <property type="entry name" value="Amphiphysin"/>
</dbReference>